<evidence type="ECO:0000256" key="1">
    <source>
        <dbReference type="SAM" id="Phobius"/>
    </source>
</evidence>
<dbReference type="AlphaFoldDB" id="A0A495E6L1"/>
<protein>
    <submittedName>
        <fullName evidence="3">1-acyl-sn-glycerol-3-phosphate acyltransferase</fullName>
    </submittedName>
</protein>
<evidence type="ECO:0000313" key="3">
    <source>
        <dbReference type="EMBL" id="RKR12321.1"/>
    </source>
</evidence>
<dbReference type="GO" id="GO:0016287">
    <property type="term" value="F:glycerone-phosphate O-acyltransferase activity"/>
    <property type="evidence" value="ECO:0007669"/>
    <property type="project" value="TreeGrafter"/>
</dbReference>
<dbReference type="InterPro" id="IPR052744">
    <property type="entry name" value="GPAT/DAPAT"/>
</dbReference>
<dbReference type="SUPFAM" id="SSF69593">
    <property type="entry name" value="Glycerol-3-phosphate (1)-acyltransferase"/>
    <property type="match status" value="1"/>
</dbReference>
<dbReference type="PANTHER" id="PTHR31605">
    <property type="entry name" value="GLYCEROL-3-PHOSPHATE O-ACYLTRANSFERASE 1"/>
    <property type="match status" value="1"/>
</dbReference>
<dbReference type="OrthoDB" id="9806008at2"/>
<organism evidence="3 4">
    <name type="scientific">Maribacter vaceletii</name>
    <dbReference type="NCBI Taxonomy" id="1206816"/>
    <lineage>
        <taxon>Bacteria</taxon>
        <taxon>Pseudomonadati</taxon>
        <taxon>Bacteroidota</taxon>
        <taxon>Flavobacteriia</taxon>
        <taxon>Flavobacteriales</taxon>
        <taxon>Flavobacteriaceae</taxon>
        <taxon>Maribacter</taxon>
    </lineage>
</organism>
<accession>A0A495E6L1</accession>
<dbReference type="GO" id="GO:0004366">
    <property type="term" value="F:glycerol-3-phosphate O-acyltransferase activity"/>
    <property type="evidence" value="ECO:0007669"/>
    <property type="project" value="TreeGrafter"/>
</dbReference>
<name>A0A495E6L1_9FLAO</name>
<feature type="transmembrane region" description="Helical" evidence="1">
    <location>
        <begin position="326"/>
        <end position="344"/>
    </location>
</feature>
<reference evidence="3 4" key="1">
    <citation type="submission" date="2018-10" db="EMBL/GenBank/DDBJ databases">
        <title>Genomic Encyclopedia of Archaeal and Bacterial Type Strains, Phase II (KMG-II): from individual species to whole genera.</title>
        <authorList>
            <person name="Goeker M."/>
        </authorList>
    </citation>
    <scope>NUCLEOTIDE SEQUENCE [LARGE SCALE GENOMIC DNA]</scope>
    <source>
        <strain evidence="3 4">DSM 25230</strain>
    </source>
</reference>
<keyword evidence="1" id="KW-0812">Transmembrane</keyword>
<feature type="domain" description="Phospholipid/glycerol acyltransferase" evidence="2">
    <location>
        <begin position="38"/>
        <end position="165"/>
    </location>
</feature>
<dbReference type="RefSeq" id="WP_121068280.1">
    <property type="nucleotide sequence ID" value="NZ_RBIQ01000009.1"/>
</dbReference>
<dbReference type="CDD" id="cd07992">
    <property type="entry name" value="LPLAT_AAK14816-like"/>
    <property type="match status" value="1"/>
</dbReference>
<dbReference type="Pfam" id="PF01553">
    <property type="entry name" value="Acyltransferase"/>
    <property type="match status" value="1"/>
</dbReference>
<keyword evidence="4" id="KW-1185">Reference proteome</keyword>
<dbReference type="Proteomes" id="UP000269412">
    <property type="component" value="Unassembled WGS sequence"/>
</dbReference>
<keyword evidence="3" id="KW-0012">Acyltransferase</keyword>
<feature type="transmembrane region" description="Helical" evidence="1">
    <location>
        <begin position="299"/>
        <end position="320"/>
    </location>
</feature>
<dbReference type="GO" id="GO:0008654">
    <property type="term" value="P:phospholipid biosynthetic process"/>
    <property type="evidence" value="ECO:0007669"/>
    <property type="project" value="TreeGrafter"/>
</dbReference>
<sequence>MNNIGYQLIRSWVKFSLHFYFKKIKIHGVENVPKNKAVLFLPNHQNALIDALLIAVSTGRKPYFLVRSDVFAKPFLKKIFSFLRMLPIYRIRDGRSSLKNNEAIFNTCASLLCNKEDVLAFPEASHSLIRKVRPLSKGFTRILFAALHKNPNLDIVIIPVGVNYKEAVSFPDKAALFFGNPIKITDWYNSENLNESVTKIKDLVSNQLKKITTHIKDDENYNNIIKKIEVDNLNYLNPEKVNIAIKAYDLKEDMELISTKNIRRKGFFYYLFVLLNFPIVFLWKKVLVSKLPEKEFTATFRFALALFMYPVFFTLLSLVLGFSFSWSLGFIVVSVIIMYDYLYVKFG</sequence>
<gene>
    <name evidence="3" type="ORF">CLV91_2447</name>
</gene>
<keyword evidence="3" id="KW-0808">Transferase</keyword>
<dbReference type="InterPro" id="IPR002123">
    <property type="entry name" value="Plipid/glycerol_acylTrfase"/>
</dbReference>
<feature type="transmembrane region" description="Helical" evidence="1">
    <location>
        <begin position="267"/>
        <end position="287"/>
    </location>
</feature>
<evidence type="ECO:0000259" key="2">
    <source>
        <dbReference type="SMART" id="SM00563"/>
    </source>
</evidence>
<comment type="caution">
    <text evidence="3">The sequence shown here is derived from an EMBL/GenBank/DDBJ whole genome shotgun (WGS) entry which is preliminary data.</text>
</comment>
<proteinExistence type="predicted"/>
<evidence type="ECO:0000313" key="4">
    <source>
        <dbReference type="Proteomes" id="UP000269412"/>
    </source>
</evidence>
<keyword evidence="1" id="KW-1133">Transmembrane helix</keyword>
<keyword evidence="1" id="KW-0472">Membrane</keyword>
<dbReference type="PANTHER" id="PTHR31605:SF0">
    <property type="entry name" value="GLYCEROL-3-PHOSPHATE O-ACYLTRANSFERASE 1"/>
    <property type="match status" value="1"/>
</dbReference>
<dbReference type="SMART" id="SM00563">
    <property type="entry name" value="PlsC"/>
    <property type="match status" value="1"/>
</dbReference>
<dbReference type="EMBL" id="RBIQ01000009">
    <property type="protein sequence ID" value="RKR12321.1"/>
    <property type="molecule type" value="Genomic_DNA"/>
</dbReference>